<dbReference type="Proteomes" id="UP000322530">
    <property type="component" value="Unassembled WGS sequence"/>
</dbReference>
<organism evidence="2 3">
    <name type="scientific">Dictyobacter arantiisoli</name>
    <dbReference type="NCBI Taxonomy" id="2014874"/>
    <lineage>
        <taxon>Bacteria</taxon>
        <taxon>Bacillati</taxon>
        <taxon>Chloroflexota</taxon>
        <taxon>Ktedonobacteria</taxon>
        <taxon>Ktedonobacterales</taxon>
        <taxon>Dictyobacteraceae</taxon>
        <taxon>Dictyobacter</taxon>
    </lineage>
</organism>
<reference evidence="2 3" key="1">
    <citation type="submission" date="2019-01" db="EMBL/GenBank/DDBJ databases">
        <title>Draft genome sequence of Dictyobacter sp. Uno17.</title>
        <authorList>
            <person name="Wang C.M."/>
            <person name="Zheng Y."/>
            <person name="Sakai Y."/>
            <person name="Abe K."/>
            <person name="Yokota A."/>
            <person name="Yabe S."/>
        </authorList>
    </citation>
    <scope>NUCLEOTIDE SEQUENCE [LARGE SCALE GENOMIC DNA]</scope>
    <source>
        <strain evidence="2 3">Uno17</strain>
    </source>
</reference>
<sequence>MAAYLVFDVEKITDVEMMMEYRRLAAPTLKEYGVKFLVEGGGPYEVIEGERPTQGLVILQFEDTDHFRRWFNSSEYQEARKLRLRSSTAQVILIEGQ</sequence>
<dbReference type="PANTHER" id="PTHR41521:SF4">
    <property type="entry name" value="BLR0684 PROTEIN"/>
    <property type="match status" value="1"/>
</dbReference>
<dbReference type="RefSeq" id="WP_149403543.1">
    <property type="nucleotide sequence ID" value="NZ_BIXY01000079.1"/>
</dbReference>
<dbReference type="Gene3D" id="3.30.70.100">
    <property type="match status" value="1"/>
</dbReference>
<dbReference type="Pfam" id="PF07045">
    <property type="entry name" value="DUF1330"/>
    <property type="match status" value="1"/>
</dbReference>
<feature type="domain" description="DUF1330" evidence="1">
    <location>
        <begin position="3"/>
        <end position="96"/>
    </location>
</feature>
<dbReference type="InterPro" id="IPR010753">
    <property type="entry name" value="DUF1330"/>
</dbReference>
<dbReference type="EMBL" id="BIXY01000079">
    <property type="protein sequence ID" value="GCF10671.1"/>
    <property type="molecule type" value="Genomic_DNA"/>
</dbReference>
<dbReference type="SUPFAM" id="SSF54909">
    <property type="entry name" value="Dimeric alpha+beta barrel"/>
    <property type="match status" value="1"/>
</dbReference>
<evidence type="ECO:0000313" key="3">
    <source>
        <dbReference type="Proteomes" id="UP000322530"/>
    </source>
</evidence>
<name>A0A5A5TGG0_9CHLR</name>
<keyword evidence="3" id="KW-1185">Reference proteome</keyword>
<proteinExistence type="predicted"/>
<dbReference type="PANTHER" id="PTHR41521">
    <property type="match status" value="1"/>
</dbReference>
<evidence type="ECO:0000259" key="1">
    <source>
        <dbReference type="Pfam" id="PF07045"/>
    </source>
</evidence>
<gene>
    <name evidence="2" type="ORF">KDI_42350</name>
</gene>
<accession>A0A5A5TGG0</accession>
<dbReference type="OrthoDB" id="516779at2"/>
<protein>
    <recommendedName>
        <fullName evidence="1">DUF1330 domain-containing protein</fullName>
    </recommendedName>
</protein>
<evidence type="ECO:0000313" key="2">
    <source>
        <dbReference type="EMBL" id="GCF10671.1"/>
    </source>
</evidence>
<dbReference type="AlphaFoldDB" id="A0A5A5TGG0"/>
<comment type="caution">
    <text evidence="2">The sequence shown here is derived from an EMBL/GenBank/DDBJ whole genome shotgun (WGS) entry which is preliminary data.</text>
</comment>
<dbReference type="InterPro" id="IPR011008">
    <property type="entry name" value="Dimeric_a/b-barrel"/>
</dbReference>